<dbReference type="EMBL" id="JMTB01000206">
    <property type="protein sequence ID" value="KFB91975.1"/>
    <property type="molecule type" value="Genomic_DNA"/>
</dbReference>
<accession>A0A084Z3D1</accession>
<organism evidence="1 2">
    <name type="scientific">Trabulsiella guamensis ATCC 49490</name>
    <dbReference type="NCBI Taxonomy" id="1005994"/>
    <lineage>
        <taxon>Bacteria</taxon>
        <taxon>Pseudomonadati</taxon>
        <taxon>Pseudomonadota</taxon>
        <taxon>Gammaproteobacteria</taxon>
        <taxon>Enterobacterales</taxon>
        <taxon>Enterobacteriaceae</taxon>
        <taxon>Trabulsiella</taxon>
    </lineage>
</organism>
<evidence type="ECO:0000313" key="2">
    <source>
        <dbReference type="Proteomes" id="UP000028630"/>
    </source>
</evidence>
<name>A0A084Z3D1_9ENTR</name>
<keyword evidence="2" id="KW-1185">Reference proteome</keyword>
<sequence>MPAPDWDIALMLATPSLGYLGFRTLDGFARFSKSSKHKVAAGS</sequence>
<protein>
    <submittedName>
        <fullName evidence="1">Uncharacterized protein</fullName>
    </submittedName>
</protein>
<gene>
    <name evidence="1" type="ORF">GTGU_04765</name>
</gene>
<evidence type="ECO:0000313" key="1">
    <source>
        <dbReference type="EMBL" id="KFB91975.1"/>
    </source>
</evidence>
<reference evidence="2" key="1">
    <citation type="submission" date="2014-05" db="EMBL/GenBank/DDBJ databases">
        <title>ATOL: Assembling a taxonomically balanced genome-scale reconstruction of the evolutionary history of the Enterobacteriaceae.</title>
        <authorList>
            <person name="Plunkett G. III"/>
            <person name="Neeno-Eckwall E.C."/>
            <person name="Glasner J.D."/>
            <person name="Perna N.T."/>
        </authorList>
    </citation>
    <scope>NUCLEOTIDE SEQUENCE [LARGE SCALE GENOMIC DNA]</scope>
    <source>
        <strain evidence="2">ATCC 49490</strain>
    </source>
</reference>
<dbReference type="AlphaFoldDB" id="A0A084Z3D1"/>
<comment type="caution">
    <text evidence="1">The sequence shown here is derived from an EMBL/GenBank/DDBJ whole genome shotgun (WGS) entry which is preliminary data.</text>
</comment>
<dbReference type="Proteomes" id="UP000028630">
    <property type="component" value="Unassembled WGS sequence"/>
</dbReference>
<proteinExistence type="predicted"/>